<accession>A0A0B8PKL2</accession>
<comment type="caution">
    <text evidence="2">The sequence shown here is derived from an EMBL/GenBank/DDBJ whole genome shotgun (WGS) entry which is preliminary data.</text>
</comment>
<protein>
    <submittedName>
        <fullName evidence="2">Uncharacterized protein</fullName>
    </submittedName>
</protein>
<dbReference type="AlphaFoldDB" id="A0A0B8PKL2"/>
<keyword evidence="1" id="KW-0175">Coiled coil</keyword>
<reference evidence="2 3" key="2">
    <citation type="submission" date="2015-01" db="EMBL/GenBank/DDBJ databases">
        <authorList>
            <consortium name="NBRP consortium"/>
            <person name="Sawabe T."/>
            <person name="Meirelles P."/>
            <person name="Feng G."/>
            <person name="Sayaka M."/>
            <person name="Hattori M."/>
            <person name="Ohkuma M."/>
        </authorList>
    </citation>
    <scope>NUCLEOTIDE SEQUENCE [LARGE SCALE GENOMIC DNA]</scope>
    <source>
        <strain evidence="2 3">JCM19232</strain>
    </source>
</reference>
<evidence type="ECO:0000313" key="3">
    <source>
        <dbReference type="Proteomes" id="UP000031670"/>
    </source>
</evidence>
<gene>
    <name evidence="2" type="ORF">JCM19232_2633</name>
</gene>
<evidence type="ECO:0000313" key="2">
    <source>
        <dbReference type="EMBL" id="GAM63653.1"/>
    </source>
</evidence>
<reference evidence="2 3" key="1">
    <citation type="submission" date="2015-01" db="EMBL/GenBank/DDBJ databases">
        <title>Vibrio sp. C5 JCM 19232 whole genome shotgun sequence.</title>
        <authorList>
            <person name="Sawabe T."/>
            <person name="Meirelles P."/>
            <person name="Feng G."/>
            <person name="Sayaka M."/>
            <person name="Hattori M."/>
            <person name="Ohkuma M."/>
        </authorList>
    </citation>
    <scope>NUCLEOTIDE SEQUENCE [LARGE SCALE GENOMIC DNA]</scope>
    <source>
        <strain evidence="2 3">JCM19232</strain>
    </source>
</reference>
<proteinExistence type="predicted"/>
<dbReference type="Proteomes" id="UP000031670">
    <property type="component" value="Unassembled WGS sequence"/>
</dbReference>
<name>A0A0B8PKL2_9VIBR</name>
<sequence length="72" mass="8088">MEFISFALGKVAPSAAAVLDSLPMTLRRRHPDLTPSQLETINRELAKCMNEIASLGENLDEVLDEYQRITEK</sequence>
<dbReference type="Pfam" id="PF07471">
    <property type="entry name" value="Phage_Nu1"/>
    <property type="match status" value="1"/>
</dbReference>
<evidence type="ECO:0000256" key="1">
    <source>
        <dbReference type="SAM" id="Coils"/>
    </source>
</evidence>
<dbReference type="EMBL" id="BBSA01000009">
    <property type="protein sequence ID" value="GAM63653.1"/>
    <property type="molecule type" value="Genomic_DNA"/>
</dbReference>
<feature type="coiled-coil region" evidence="1">
    <location>
        <begin position="38"/>
        <end position="72"/>
    </location>
</feature>
<dbReference type="InterPro" id="IPR010906">
    <property type="entry name" value="Phage_lambda_Nu1_terminase-ssu"/>
</dbReference>
<organism evidence="2 3">
    <name type="scientific">Vibrio ishigakensis</name>
    <dbReference type="NCBI Taxonomy" id="1481914"/>
    <lineage>
        <taxon>Bacteria</taxon>
        <taxon>Pseudomonadati</taxon>
        <taxon>Pseudomonadota</taxon>
        <taxon>Gammaproteobacteria</taxon>
        <taxon>Vibrionales</taxon>
        <taxon>Vibrionaceae</taxon>
        <taxon>Vibrio</taxon>
    </lineage>
</organism>